<reference evidence="2 3" key="2">
    <citation type="submission" date="2015-01" db="EMBL/GenBank/DDBJ databases">
        <authorList>
            <consortium name="NBRP consortium"/>
            <person name="Sawabe T."/>
            <person name="Meirelles P."/>
            <person name="Feng G."/>
            <person name="Sayaka M."/>
            <person name="Hattori M."/>
            <person name="Ohkuma M."/>
        </authorList>
    </citation>
    <scope>NUCLEOTIDE SEQUENCE [LARGE SCALE GENOMIC DNA]</scope>
    <source>
        <strain evidence="2 3">JCM19232</strain>
    </source>
</reference>
<accession>A0A0B8PH04</accession>
<name>A0A0B8PH04_9VIBR</name>
<organism evidence="2 3">
    <name type="scientific">Vibrio ishigakensis</name>
    <dbReference type="NCBI Taxonomy" id="1481914"/>
    <lineage>
        <taxon>Bacteria</taxon>
        <taxon>Pseudomonadati</taxon>
        <taxon>Pseudomonadota</taxon>
        <taxon>Gammaproteobacteria</taxon>
        <taxon>Vibrionales</taxon>
        <taxon>Vibrionaceae</taxon>
        <taxon>Vibrio</taxon>
    </lineage>
</organism>
<evidence type="ECO:0000256" key="1">
    <source>
        <dbReference type="SAM" id="MobiDB-lite"/>
    </source>
</evidence>
<protein>
    <submittedName>
        <fullName evidence="2">Uncharacterized protein</fullName>
    </submittedName>
</protein>
<sequence length="75" mass="8437">MAKPFKIEQLKTKIEKAINLPVKTATKESTPPEPKAKENRNSNQRNTESFRARSACRRQYRQSEGGFGITAKSGV</sequence>
<comment type="caution">
    <text evidence="2">The sequence shown here is derived from an EMBL/GenBank/DDBJ whole genome shotgun (WGS) entry which is preliminary data.</text>
</comment>
<dbReference type="Proteomes" id="UP000031670">
    <property type="component" value="Unassembled WGS sequence"/>
</dbReference>
<feature type="region of interest" description="Disordered" evidence="1">
    <location>
        <begin position="21"/>
        <end position="75"/>
    </location>
</feature>
<dbReference type="EMBL" id="BBSA01000005">
    <property type="protein sequence ID" value="GAM62079.1"/>
    <property type="molecule type" value="Genomic_DNA"/>
</dbReference>
<proteinExistence type="predicted"/>
<reference evidence="2 3" key="1">
    <citation type="submission" date="2015-01" db="EMBL/GenBank/DDBJ databases">
        <title>Vibrio sp. C5 JCM 19232 whole genome shotgun sequence.</title>
        <authorList>
            <person name="Sawabe T."/>
            <person name="Meirelles P."/>
            <person name="Feng G."/>
            <person name="Sayaka M."/>
            <person name="Hattori M."/>
            <person name="Ohkuma M."/>
        </authorList>
    </citation>
    <scope>NUCLEOTIDE SEQUENCE [LARGE SCALE GENOMIC DNA]</scope>
    <source>
        <strain evidence="2 3">JCM19232</strain>
    </source>
</reference>
<dbReference type="AlphaFoldDB" id="A0A0B8PH04"/>
<evidence type="ECO:0000313" key="3">
    <source>
        <dbReference type="Proteomes" id="UP000031670"/>
    </source>
</evidence>
<evidence type="ECO:0000313" key="2">
    <source>
        <dbReference type="EMBL" id="GAM62079.1"/>
    </source>
</evidence>
<gene>
    <name evidence="2" type="ORF">JCM19232_5043</name>
</gene>